<keyword evidence="2" id="KW-0813">Transport</keyword>
<dbReference type="PROSITE" id="PS00211">
    <property type="entry name" value="ABC_TRANSPORTER_1"/>
    <property type="match status" value="1"/>
</dbReference>
<keyword evidence="7" id="KW-0067">ATP-binding</keyword>
<dbReference type="InterPro" id="IPR003593">
    <property type="entry name" value="AAA+_ATPase"/>
</dbReference>
<comment type="subcellular location">
    <subcellularLocation>
        <location evidence="1">Cell membrane</location>
        <topology evidence="1">Multi-pass membrane protein</topology>
    </subcellularLocation>
</comment>
<dbReference type="InterPro" id="IPR011527">
    <property type="entry name" value="ABC1_TM_dom"/>
</dbReference>
<dbReference type="InterPro" id="IPR039421">
    <property type="entry name" value="Type_1_exporter"/>
</dbReference>
<keyword evidence="8 11" id="KW-1133">Transmembrane helix</keyword>
<protein>
    <submittedName>
        <fullName evidence="15">Type I secretion system permease/ATPase</fullName>
    </submittedName>
</protein>
<feature type="transmembrane region" description="Helical" evidence="11">
    <location>
        <begin position="330"/>
        <end position="348"/>
    </location>
</feature>
<dbReference type="InterPro" id="IPR027417">
    <property type="entry name" value="P-loop_NTPase"/>
</dbReference>
<dbReference type="FunFam" id="3.40.50.300:FF:000299">
    <property type="entry name" value="ABC transporter ATP-binding protein/permease"/>
    <property type="match status" value="1"/>
</dbReference>
<evidence type="ECO:0000256" key="1">
    <source>
        <dbReference type="ARBA" id="ARBA00004651"/>
    </source>
</evidence>
<feature type="domain" description="Peptidase C39" evidence="14">
    <location>
        <begin position="31"/>
        <end position="159"/>
    </location>
</feature>
<evidence type="ECO:0000256" key="10">
    <source>
        <dbReference type="SAM" id="MobiDB-lite"/>
    </source>
</evidence>
<dbReference type="EMBL" id="JACNLK010000074">
    <property type="protein sequence ID" value="MBC8209065.1"/>
    <property type="molecule type" value="Genomic_DNA"/>
</dbReference>
<dbReference type="GO" id="GO:0006508">
    <property type="term" value="P:proteolysis"/>
    <property type="evidence" value="ECO:0007669"/>
    <property type="project" value="InterPro"/>
</dbReference>
<dbReference type="Gene3D" id="3.40.50.300">
    <property type="entry name" value="P-loop containing nucleotide triphosphate hydrolases"/>
    <property type="match status" value="1"/>
</dbReference>
<dbReference type="CDD" id="cd03245">
    <property type="entry name" value="ABCC_bacteriocin_exporters"/>
    <property type="match status" value="1"/>
</dbReference>
<proteinExistence type="predicted"/>
<keyword evidence="9 11" id="KW-0472">Membrane</keyword>
<dbReference type="InterPro" id="IPR036640">
    <property type="entry name" value="ABC1_TM_sf"/>
</dbReference>
<keyword evidence="6" id="KW-0378">Hydrolase</keyword>
<evidence type="ECO:0000256" key="2">
    <source>
        <dbReference type="ARBA" id="ARBA00022448"/>
    </source>
</evidence>
<evidence type="ECO:0000259" key="13">
    <source>
        <dbReference type="PROSITE" id="PS50929"/>
    </source>
</evidence>
<dbReference type="InterPro" id="IPR005074">
    <property type="entry name" value="Peptidase_C39"/>
</dbReference>
<dbReference type="Proteomes" id="UP000599024">
    <property type="component" value="Unassembled WGS sequence"/>
</dbReference>
<dbReference type="NCBIfam" id="TIGR03375">
    <property type="entry name" value="type_I_sec_LssB"/>
    <property type="match status" value="1"/>
</dbReference>
<comment type="caution">
    <text evidence="15">The sequence shown here is derived from an EMBL/GenBank/DDBJ whole genome shotgun (WGS) entry which is preliminary data.</text>
</comment>
<dbReference type="CDD" id="cd18587">
    <property type="entry name" value="ABC_6TM_LapB_like"/>
    <property type="match status" value="1"/>
</dbReference>
<feature type="transmembrane region" description="Helical" evidence="11">
    <location>
        <begin position="229"/>
        <end position="246"/>
    </location>
</feature>
<dbReference type="InterPro" id="IPR017871">
    <property type="entry name" value="ABC_transporter-like_CS"/>
</dbReference>
<evidence type="ECO:0000256" key="6">
    <source>
        <dbReference type="ARBA" id="ARBA00022801"/>
    </source>
</evidence>
<evidence type="ECO:0000259" key="12">
    <source>
        <dbReference type="PROSITE" id="PS50893"/>
    </source>
</evidence>
<dbReference type="GO" id="GO:0016887">
    <property type="term" value="F:ATP hydrolysis activity"/>
    <property type="evidence" value="ECO:0007669"/>
    <property type="project" value="InterPro"/>
</dbReference>
<organism evidence="15 16">
    <name type="scientific">Candidatus Desulfatifera sulfidica</name>
    <dbReference type="NCBI Taxonomy" id="2841691"/>
    <lineage>
        <taxon>Bacteria</taxon>
        <taxon>Pseudomonadati</taxon>
        <taxon>Thermodesulfobacteriota</taxon>
        <taxon>Desulfobulbia</taxon>
        <taxon>Desulfobulbales</taxon>
        <taxon>Desulfobulbaceae</taxon>
        <taxon>Candidatus Desulfatifera</taxon>
    </lineage>
</organism>
<dbReference type="PROSITE" id="PS50893">
    <property type="entry name" value="ABC_TRANSPORTER_2"/>
    <property type="match status" value="1"/>
</dbReference>
<evidence type="ECO:0000313" key="15">
    <source>
        <dbReference type="EMBL" id="MBC8209065.1"/>
    </source>
</evidence>
<dbReference type="Pfam" id="PF00005">
    <property type="entry name" value="ABC_tran"/>
    <property type="match status" value="1"/>
</dbReference>
<feature type="domain" description="ABC transporter" evidence="12">
    <location>
        <begin position="507"/>
        <end position="742"/>
    </location>
</feature>
<evidence type="ECO:0000256" key="4">
    <source>
        <dbReference type="ARBA" id="ARBA00022692"/>
    </source>
</evidence>
<feature type="transmembrane region" description="Helical" evidence="11">
    <location>
        <begin position="195"/>
        <end position="217"/>
    </location>
</feature>
<keyword evidence="4 11" id="KW-0812">Transmembrane</keyword>
<keyword evidence="3" id="KW-1003">Cell membrane</keyword>
<sequence length="742" mass="80672">MSSQPIKTVSEGAVEHNKIPSGASAHHRETKAGAFPDDVDPLLESLLAMARFHGRALTRDAALSGLPLEHQSRLTPALFSLAAKRAGLACNIVHRPLEKLNSHLFPTVLLLHDQEACVLLSWSEDGNSGKVILPELGEAEVELTREELVSRYSGAAIMARPRYTFDARSPEVGKVQGRHWFWGALAENLPLYRDVLLSAFLISLFAVALPLFIMNVYDRVVPNHAFDTLWVLAAGVTMVLVADVTARTMRGYFLDLASSRVDVKLSAYIMERVLGIRMENRPISAGSFAANLRSFETVRDFITSATVTAFIDLPFSLVFILVIAWIAWPVILPILAGMLLVLLFGLTVQKKMHALSETTYRASAQRNATLIESLVGLETIKTLGAEGVMQRKWESSAAFLARTGARLRLLSSSTQNSTIWTQQLVTVAVIITGAYLIAKGQLSMGGLIACTMLSSRAMAPIGQVAGLLTQYHNATTALTSLNEILKSDVERPDEAQFISRDAFQGAIEFKDVSFTYPGQEMSALRNVSLSIKPGEHVAILGRVGSGKTTLQKLILGLYQPSSGSVLIDGIDLRQIDPAELRRQVGYVPQDVTLFYGTLRDNLTMSMPAANDGAVLAAADLCGILDFVNTHPQGFDMMVGERGESLSGGQRQRVALGRALITEPPILLLDEPTGSMDHSSEDEIKKGLQTYSVGKTMFIITHRTSLLELVDRLIVIDSGRIVADGPKAQVVEALRHGRIGKGA</sequence>
<gene>
    <name evidence="15" type="ORF">H8E79_07855</name>
</gene>
<dbReference type="InterPro" id="IPR017750">
    <property type="entry name" value="ATPase_T1SS"/>
</dbReference>
<dbReference type="GO" id="GO:0005524">
    <property type="term" value="F:ATP binding"/>
    <property type="evidence" value="ECO:0007669"/>
    <property type="project" value="UniProtKB-KW"/>
</dbReference>
<dbReference type="SMART" id="SM00382">
    <property type="entry name" value="AAA"/>
    <property type="match status" value="1"/>
</dbReference>
<evidence type="ECO:0000256" key="9">
    <source>
        <dbReference type="ARBA" id="ARBA00023136"/>
    </source>
</evidence>
<dbReference type="GO" id="GO:0005886">
    <property type="term" value="C:plasma membrane"/>
    <property type="evidence" value="ECO:0007669"/>
    <property type="project" value="UniProtKB-SubCell"/>
</dbReference>
<accession>A0A8J6TCX3</accession>
<feature type="domain" description="ABC transmembrane type-1" evidence="13">
    <location>
        <begin position="195"/>
        <end position="473"/>
    </location>
</feature>
<dbReference type="SUPFAM" id="SSF52540">
    <property type="entry name" value="P-loop containing nucleoside triphosphate hydrolases"/>
    <property type="match status" value="1"/>
</dbReference>
<evidence type="ECO:0000256" key="7">
    <source>
        <dbReference type="ARBA" id="ARBA00022840"/>
    </source>
</evidence>
<evidence type="ECO:0000259" key="14">
    <source>
        <dbReference type="PROSITE" id="PS50990"/>
    </source>
</evidence>
<dbReference type="PROSITE" id="PS50929">
    <property type="entry name" value="ABC_TM1F"/>
    <property type="match status" value="1"/>
</dbReference>
<feature type="region of interest" description="Disordered" evidence="10">
    <location>
        <begin position="1"/>
        <end position="29"/>
    </location>
</feature>
<dbReference type="Pfam" id="PF00664">
    <property type="entry name" value="ABC_membrane"/>
    <property type="match status" value="1"/>
</dbReference>
<name>A0A8J6TCX3_9BACT</name>
<dbReference type="Gene3D" id="1.20.1560.10">
    <property type="entry name" value="ABC transporter type 1, transmembrane domain"/>
    <property type="match status" value="1"/>
</dbReference>
<evidence type="ECO:0000256" key="11">
    <source>
        <dbReference type="SAM" id="Phobius"/>
    </source>
</evidence>
<dbReference type="AlphaFoldDB" id="A0A8J6TCX3"/>
<dbReference type="Gene3D" id="3.90.70.10">
    <property type="entry name" value="Cysteine proteinases"/>
    <property type="match status" value="1"/>
</dbReference>
<evidence type="ECO:0000256" key="8">
    <source>
        <dbReference type="ARBA" id="ARBA00022989"/>
    </source>
</evidence>
<dbReference type="PANTHER" id="PTHR43394">
    <property type="entry name" value="ATP-DEPENDENT PERMEASE MDL1, MITOCHONDRIAL"/>
    <property type="match status" value="1"/>
</dbReference>
<dbReference type="GO" id="GO:0008233">
    <property type="term" value="F:peptidase activity"/>
    <property type="evidence" value="ECO:0007669"/>
    <property type="project" value="InterPro"/>
</dbReference>
<reference evidence="15 16" key="1">
    <citation type="submission" date="2020-08" db="EMBL/GenBank/DDBJ databases">
        <title>Bridging the membrane lipid divide: bacteria of the FCB group superphylum have the potential to synthesize archaeal ether lipids.</title>
        <authorList>
            <person name="Villanueva L."/>
            <person name="Von Meijenfeldt F.A.B."/>
            <person name="Westbye A.B."/>
            <person name="Yadav S."/>
            <person name="Hopmans E.C."/>
            <person name="Dutilh B.E."/>
            <person name="Sinninghe Damste J.S."/>
        </authorList>
    </citation>
    <scope>NUCLEOTIDE SEQUENCE [LARGE SCALE GENOMIC DNA]</scope>
    <source>
        <strain evidence="15">NIOZ-UU81</strain>
    </source>
</reference>
<evidence type="ECO:0000256" key="3">
    <source>
        <dbReference type="ARBA" id="ARBA00022475"/>
    </source>
</evidence>
<evidence type="ECO:0000256" key="5">
    <source>
        <dbReference type="ARBA" id="ARBA00022741"/>
    </source>
</evidence>
<dbReference type="GO" id="GO:0015421">
    <property type="term" value="F:ABC-type oligopeptide transporter activity"/>
    <property type="evidence" value="ECO:0007669"/>
    <property type="project" value="TreeGrafter"/>
</dbReference>
<dbReference type="InterPro" id="IPR003439">
    <property type="entry name" value="ABC_transporter-like_ATP-bd"/>
</dbReference>
<keyword evidence="5" id="KW-0547">Nucleotide-binding</keyword>
<dbReference type="PANTHER" id="PTHR43394:SF1">
    <property type="entry name" value="ATP-BINDING CASSETTE SUB-FAMILY B MEMBER 10, MITOCHONDRIAL"/>
    <property type="match status" value="1"/>
</dbReference>
<evidence type="ECO:0000313" key="16">
    <source>
        <dbReference type="Proteomes" id="UP000599024"/>
    </source>
</evidence>
<dbReference type="PROSITE" id="PS50990">
    <property type="entry name" value="PEPTIDASE_C39"/>
    <property type="match status" value="1"/>
</dbReference>
<dbReference type="SUPFAM" id="SSF90123">
    <property type="entry name" value="ABC transporter transmembrane region"/>
    <property type="match status" value="1"/>
</dbReference>